<protein>
    <submittedName>
        <fullName evidence="1">Uncharacterized protein</fullName>
    </submittedName>
</protein>
<organism evidence="1 2">
    <name type="scientific">Cordylochernes scorpioides</name>
    <dbReference type="NCBI Taxonomy" id="51811"/>
    <lineage>
        <taxon>Eukaryota</taxon>
        <taxon>Metazoa</taxon>
        <taxon>Ecdysozoa</taxon>
        <taxon>Arthropoda</taxon>
        <taxon>Chelicerata</taxon>
        <taxon>Arachnida</taxon>
        <taxon>Pseudoscorpiones</taxon>
        <taxon>Cheliferoidea</taxon>
        <taxon>Chernetidae</taxon>
        <taxon>Cordylochernes</taxon>
    </lineage>
</organism>
<dbReference type="EMBL" id="CP092864">
    <property type="protein sequence ID" value="UYV63157.1"/>
    <property type="molecule type" value="Genomic_DNA"/>
</dbReference>
<dbReference type="PANTHER" id="PTHR47331">
    <property type="entry name" value="PHD-TYPE DOMAIN-CONTAINING PROTEIN"/>
    <property type="match status" value="1"/>
</dbReference>
<proteinExistence type="predicted"/>
<dbReference type="InterPro" id="IPR008042">
    <property type="entry name" value="Retrotrans_Pao"/>
</dbReference>
<dbReference type="Pfam" id="PF05380">
    <property type="entry name" value="Peptidase_A17"/>
    <property type="match status" value="1"/>
</dbReference>
<reference evidence="1 2" key="1">
    <citation type="submission" date="2022-01" db="EMBL/GenBank/DDBJ databases">
        <title>A chromosomal length assembly of Cordylochernes scorpioides.</title>
        <authorList>
            <person name="Zeh D."/>
            <person name="Zeh J."/>
        </authorList>
    </citation>
    <scope>NUCLEOTIDE SEQUENCE [LARGE SCALE GENOMIC DNA]</scope>
    <source>
        <strain evidence="1">IN4F17</strain>
        <tissue evidence="1">Whole Body</tissue>
    </source>
</reference>
<dbReference type="Proteomes" id="UP001235939">
    <property type="component" value="Chromosome 02"/>
</dbReference>
<accession>A0ABY6K3H3</accession>
<name>A0ABY6K3H3_9ARAC</name>
<keyword evidence="2" id="KW-1185">Reference proteome</keyword>
<dbReference type="PANTHER" id="PTHR47331:SF6">
    <property type="entry name" value="DOUBLECORTIN DOMAIN-CONTAINING PROTEIN"/>
    <property type="match status" value="1"/>
</dbReference>
<gene>
    <name evidence="1" type="ORF">LAZ67_2003311</name>
</gene>
<evidence type="ECO:0000313" key="2">
    <source>
        <dbReference type="Proteomes" id="UP001235939"/>
    </source>
</evidence>
<sequence>MYRQVLVCPTDAARQKILWRETSNEPMIPYLLNTVTHGTSPAPFLALRTLIQLAIDEGSQYPRAAEALRKETYLMYSFQEPTQVDEITKRGMLSLVAKLYDPMGWLAPVLVIGKIMIQRLWVTEKDWDAPIDGPMKEQWNKFREQLGCLRTVRIPRWLGLIGSSRLWWKGPSWLILSRDQWSKISGRSEIRTALSVGLVNQVPFLVALGERFSSITTYNRVVAWILRFISNCRRGKVQSPLNPAEIKRAHVEILLAVQQHYFGEGLKSLSRH</sequence>
<evidence type="ECO:0000313" key="1">
    <source>
        <dbReference type="EMBL" id="UYV63157.1"/>
    </source>
</evidence>